<dbReference type="EMBL" id="VUNQ01000048">
    <property type="protein sequence ID" value="MSU02950.1"/>
    <property type="molecule type" value="Genomic_DNA"/>
</dbReference>
<name>A0A6N7Y4H5_9FIRM</name>
<sequence length="253" mass="27572">MRGNIPSLGRGNKILPAILIVANIFMLMIGIITIPPNLRSGATTKKPPVTKAEQTVPATPPQEEEFPPVATESGSVVKPEETDSSLSIEEKDTNLSMEETYASLSTEKRPDLADFLWYTEEVAYDGLPSDANIIDNIGSLTGSWKALIIYDPNNEYDAGAMEFLNVSLTGTAESLTLTLDWYQIFLANEGESVDETDMEDSVFMGKWENGDLWASGPGTIHLAQFYELNGKQYAVGTMDTPDGTPALMALVRP</sequence>
<keyword evidence="2" id="KW-0472">Membrane</keyword>
<reference evidence="3 4" key="1">
    <citation type="submission" date="2019-09" db="EMBL/GenBank/DDBJ databases">
        <title>In-depth cultivation of the pig gut microbiome towards novel bacterial diversity and tailored functional studies.</title>
        <authorList>
            <person name="Wylensek D."/>
            <person name="Hitch T.C.A."/>
            <person name="Clavel T."/>
        </authorList>
    </citation>
    <scope>NUCLEOTIDE SEQUENCE [LARGE SCALE GENOMIC DNA]</scope>
    <source>
        <strain evidence="3 4">WCA3-693-APC-4?</strain>
    </source>
</reference>
<evidence type="ECO:0000256" key="1">
    <source>
        <dbReference type="SAM" id="MobiDB-lite"/>
    </source>
</evidence>
<proteinExistence type="predicted"/>
<feature type="region of interest" description="Disordered" evidence="1">
    <location>
        <begin position="43"/>
        <end position="86"/>
    </location>
</feature>
<evidence type="ECO:0000256" key="2">
    <source>
        <dbReference type="SAM" id="Phobius"/>
    </source>
</evidence>
<dbReference type="Proteomes" id="UP000469523">
    <property type="component" value="Unassembled WGS sequence"/>
</dbReference>
<keyword evidence="2" id="KW-1133">Transmembrane helix</keyword>
<keyword evidence="4" id="KW-1185">Reference proteome</keyword>
<gene>
    <name evidence="3" type="ORF">FYJ83_15920</name>
</gene>
<comment type="caution">
    <text evidence="3">The sequence shown here is derived from an EMBL/GenBank/DDBJ whole genome shotgun (WGS) entry which is preliminary data.</text>
</comment>
<dbReference type="RefSeq" id="WP_154442261.1">
    <property type="nucleotide sequence ID" value="NZ_JAHLPJ010000001.1"/>
</dbReference>
<feature type="transmembrane region" description="Helical" evidence="2">
    <location>
        <begin position="14"/>
        <end position="34"/>
    </location>
</feature>
<dbReference type="AlphaFoldDB" id="A0A6N7Y4H5"/>
<keyword evidence="2" id="KW-0812">Transmembrane</keyword>
<protein>
    <submittedName>
        <fullName evidence="3">Uncharacterized protein</fullName>
    </submittedName>
</protein>
<accession>A0A6N7Y4H5</accession>
<organism evidence="3 4">
    <name type="scientific">Tissierella pigra</name>
    <dbReference type="NCBI Taxonomy" id="2607614"/>
    <lineage>
        <taxon>Bacteria</taxon>
        <taxon>Bacillati</taxon>
        <taxon>Bacillota</taxon>
        <taxon>Tissierellia</taxon>
        <taxon>Tissierellales</taxon>
        <taxon>Tissierellaceae</taxon>
        <taxon>Tissierella</taxon>
    </lineage>
</organism>
<evidence type="ECO:0000313" key="3">
    <source>
        <dbReference type="EMBL" id="MSU02950.1"/>
    </source>
</evidence>
<evidence type="ECO:0000313" key="4">
    <source>
        <dbReference type="Proteomes" id="UP000469523"/>
    </source>
</evidence>